<reference evidence="2" key="1">
    <citation type="journal article" date="2007" name="Nature">
        <title>The grapevine genome sequence suggests ancestral hexaploidization in major angiosperm phyla.</title>
        <authorList>
            <consortium name="The French-Italian Public Consortium for Grapevine Genome Characterization."/>
            <person name="Jaillon O."/>
            <person name="Aury J.-M."/>
            <person name="Noel B."/>
            <person name="Policriti A."/>
            <person name="Clepet C."/>
            <person name="Casagrande A."/>
            <person name="Choisne N."/>
            <person name="Aubourg S."/>
            <person name="Vitulo N."/>
            <person name="Jubin C."/>
            <person name="Vezzi A."/>
            <person name="Legeai F."/>
            <person name="Hugueney P."/>
            <person name="Dasilva C."/>
            <person name="Horner D."/>
            <person name="Mica E."/>
            <person name="Jublot D."/>
            <person name="Poulain J."/>
            <person name="Bruyere C."/>
            <person name="Billault A."/>
            <person name="Segurens B."/>
            <person name="Gouyvenoux M."/>
            <person name="Ugarte E."/>
            <person name="Cattonaro F."/>
            <person name="Anthouard V."/>
            <person name="Vico V."/>
            <person name="Del Fabbro C."/>
            <person name="Alaux M."/>
            <person name="Di Gaspero G."/>
            <person name="Dumas V."/>
            <person name="Felice N."/>
            <person name="Paillard S."/>
            <person name="Juman I."/>
            <person name="Moroldo M."/>
            <person name="Scalabrin S."/>
            <person name="Canaguier A."/>
            <person name="Le Clainche I."/>
            <person name="Malacrida G."/>
            <person name="Durand E."/>
            <person name="Pesole G."/>
            <person name="Laucou V."/>
            <person name="Chatelet P."/>
            <person name="Merdinoglu D."/>
            <person name="Delledonne M."/>
            <person name="Pezzotti M."/>
            <person name="Lecharny A."/>
            <person name="Scarpelli C."/>
            <person name="Artiguenave F."/>
            <person name="Pe M.E."/>
            <person name="Valle G."/>
            <person name="Morgante M."/>
            <person name="Caboche M."/>
            <person name="Adam-Blondon A.-F."/>
            <person name="Weissenbach J."/>
            <person name="Quetier F."/>
            <person name="Wincker P."/>
        </authorList>
    </citation>
    <scope>NUCLEOTIDE SEQUENCE [LARGE SCALE GENOMIC DNA]</scope>
    <source>
        <strain evidence="2">cv. Pinot noir / PN40024</strain>
    </source>
</reference>
<evidence type="ECO:0000313" key="1">
    <source>
        <dbReference type="EMBL" id="CBI37571.3"/>
    </source>
</evidence>
<keyword evidence="2" id="KW-1185">Reference proteome</keyword>
<evidence type="ECO:0000313" key="2">
    <source>
        <dbReference type="Proteomes" id="UP000009183"/>
    </source>
</evidence>
<protein>
    <submittedName>
        <fullName evidence="1">Uncharacterized protein</fullName>
    </submittedName>
</protein>
<dbReference type="PaxDb" id="29760-VIT_04s0044g00900.t01"/>
<organism evidence="1 2">
    <name type="scientific">Vitis vinifera</name>
    <name type="common">Grape</name>
    <dbReference type="NCBI Taxonomy" id="29760"/>
    <lineage>
        <taxon>Eukaryota</taxon>
        <taxon>Viridiplantae</taxon>
        <taxon>Streptophyta</taxon>
        <taxon>Embryophyta</taxon>
        <taxon>Tracheophyta</taxon>
        <taxon>Spermatophyta</taxon>
        <taxon>Magnoliopsida</taxon>
        <taxon>eudicotyledons</taxon>
        <taxon>Gunneridae</taxon>
        <taxon>Pentapetalae</taxon>
        <taxon>rosids</taxon>
        <taxon>Vitales</taxon>
        <taxon>Vitaceae</taxon>
        <taxon>Viteae</taxon>
        <taxon>Vitis</taxon>
    </lineage>
</organism>
<dbReference type="EMBL" id="FN596506">
    <property type="protein sequence ID" value="CBI37571.3"/>
    <property type="molecule type" value="Genomic_DNA"/>
</dbReference>
<name>D7U4H4_VITVI</name>
<dbReference type="InParanoid" id="D7U4H4"/>
<dbReference type="HOGENOM" id="CLU_3208697_0_0_1"/>
<dbReference type="Proteomes" id="UP000009183">
    <property type="component" value="Chromosome 4"/>
</dbReference>
<sequence>MISGTYLEKTTILIYTGRTYDNENYNSISSIFKEREKSTSLIVPY</sequence>
<dbReference type="AlphaFoldDB" id="D7U4H4"/>
<proteinExistence type="predicted"/>
<accession>D7U4H4</accession>
<gene>
    <name evidence="1" type="ordered locus">VIT_04s0044g00900</name>
</gene>